<feature type="compositionally biased region" description="Low complexity" evidence="5">
    <location>
        <begin position="131"/>
        <end position="140"/>
    </location>
</feature>
<feature type="compositionally biased region" description="Polar residues" evidence="5">
    <location>
        <begin position="352"/>
        <end position="372"/>
    </location>
</feature>
<dbReference type="GO" id="GO:0017022">
    <property type="term" value="F:myosin binding"/>
    <property type="evidence" value="ECO:0007669"/>
    <property type="project" value="InterPro"/>
</dbReference>
<dbReference type="GeneID" id="18932807"/>
<name>F4R5S4_MELLP</name>
<dbReference type="GO" id="GO:0012505">
    <property type="term" value="C:endomembrane system"/>
    <property type="evidence" value="ECO:0007669"/>
    <property type="project" value="UniProtKB-SubCell"/>
</dbReference>
<organism evidence="8">
    <name type="scientific">Melampsora larici-populina (strain 98AG31 / pathotype 3-4-7)</name>
    <name type="common">Poplar leaf rust fungus</name>
    <dbReference type="NCBI Taxonomy" id="747676"/>
    <lineage>
        <taxon>Eukaryota</taxon>
        <taxon>Fungi</taxon>
        <taxon>Dikarya</taxon>
        <taxon>Basidiomycota</taxon>
        <taxon>Pucciniomycotina</taxon>
        <taxon>Pucciniomycetes</taxon>
        <taxon>Pucciniales</taxon>
        <taxon>Melampsoraceae</taxon>
        <taxon>Melampsora</taxon>
    </lineage>
</organism>
<dbReference type="InParanoid" id="F4R5S4"/>
<evidence type="ECO:0000313" key="7">
    <source>
        <dbReference type="EMBL" id="EGG12205.1"/>
    </source>
</evidence>
<evidence type="ECO:0000256" key="3">
    <source>
        <dbReference type="ARBA" id="ARBA00022989"/>
    </source>
</evidence>
<evidence type="ECO:0000256" key="2">
    <source>
        <dbReference type="ARBA" id="ARBA00022692"/>
    </source>
</evidence>
<dbReference type="eggNOG" id="ENOG502SCJ4">
    <property type="taxonomic scope" value="Eukaryota"/>
</dbReference>
<keyword evidence="4" id="KW-0472">Membrane</keyword>
<evidence type="ECO:0000256" key="4">
    <source>
        <dbReference type="ARBA" id="ARBA00023136"/>
    </source>
</evidence>
<comment type="subcellular location">
    <subcellularLocation>
        <location evidence="1">Endomembrane system</location>
    </subcellularLocation>
</comment>
<feature type="compositionally biased region" description="Polar residues" evidence="5">
    <location>
        <begin position="380"/>
        <end position="402"/>
    </location>
</feature>
<feature type="region of interest" description="Disordered" evidence="5">
    <location>
        <begin position="531"/>
        <end position="587"/>
    </location>
</feature>
<dbReference type="KEGG" id="mlr:MELLADRAFT_76576"/>
<reference evidence="8" key="1">
    <citation type="journal article" date="2011" name="Proc. Natl. Acad. Sci. U.S.A.">
        <title>Obligate biotrophy features unraveled by the genomic analysis of rust fungi.</title>
        <authorList>
            <person name="Duplessis S."/>
            <person name="Cuomo C.A."/>
            <person name="Lin Y.-C."/>
            <person name="Aerts A."/>
            <person name="Tisserant E."/>
            <person name="Veneault-Fourrey C."/>
            <person name="Joly D.L."/>
            <person name="Hacquard S."/>
            <person name="Amselem J."/>
            <person name="Cantarel B.L."/>
            <person name="Chiu R."/>
            <person name="Coutinho P.M."/>
            <person name="Feau N."/>
            <person name="Field M."/>
            <person name="Frey P."/>
            <person name="Gelhaye E."/>
            <person name="Goldberg J."/>
            <person name="Grabherr M.G."/>
            <person name="Kodira C.D."/>
            <person name="Kohler A."/>
            <person name="Kuees U."/>
            <person name="Lindquist E.A."/>
            <person name="Lucas S.M."/>
            <person name="Mago R."/>
            <person name="Mauceli E."/>
            <person name="Morin E."/>
            <person name="Murat C."/>
            <person name="Pangilinan J.L."/>
            <person name="Park R."/>
            <person name="Pearson M."/>
            <person name="Quesneville H."/>
            <person name="Rouhier N."/>
            <person name="Sakthikumar S."/>
            <person name="Salamov A.A."/>
            <person name="Schmutz J."/>
            <person name="Selles B."/>
            <person name="Shapiro H."/>
            <person name="Tanguay P."/>
            <person name="Tuskan G.A."/>
            <person name="Henrissat B."/>
            <person name="Van de Peer Y."/>
            <person name="Rouze P."/>
            <person name="Ellis J.G."/>
            <person name="Dodds P.N."/>
            <person name="Schein J.E."/>
            <person name="Zhong S."/>
            <person name="Hamelin R.C."/>
            <person name="Grigoriev I.V."/>
            <person name="Szabo L.J."/>
            <person name="Martin F."/>
        </authorList>
    </citation>
    <scope>NUCLEOTIDE SEQUENCE [LARGE SCALE GENOMIC DNA]</scope>
    <source>
        <strain evidence="8">98AG31 / pathotype 3-4-7</strain>
    </source>
</reference>
<dbReference type="RefSeq" id="XP_007404580.1">
    <property type="nucleotide sequence ID" value="XM_007404518.1"/>
</dbReference>
<accession>F4R5S4</accession>
<feature type="compositionally biased region" description="Low complexity" evidence="5">
    <location>
        <begin position="829"/>
        <end position="838"/>
    </location>
</feature>
<dbReference type="InterPro" id="IPR026859">
    <property type="entry name" value="Myosin-bd"/>
</dbReference>
<gene>
    <name evidence="7" type="ORF">MELLADRAFT_76576</name>
</gene>
<feature type="compositionally biased region" description="Polar residues" evidence="5">
    <location>
        <begin position="549"/>
        <end position="561"/>
    </location>
</feature>
<feature type="region of interest" description="Disordered" evidence="5">
    <location>
        <begin position="350"/>
        <end position="428"/>
    </location>
</feature>
<dbReference type="Proteomes" id="UP000001072">
    <property type="component" value="Unassembled WGS sequence"/>
</dbReference>
<feature type="compositionally biased region" description="Basic and acidic residues" evidence="5">
    <location>
        <begin position="692"/>
        <end position="703"/>
    </location>
</feature>
<keyword evidence="2" id="KW-0812">Transmembrane</keyword>
<feature type="domain" description="Myosin-binding" evidence="6">
    <location>
        <begin position="214"/>
        <end position="263"/>
    </location>
</feature>
<feature type="region of interest" description="Disordered" evidence="5">
    <location>
        <begin position="127"/>
        <end position="148"/>
    </location>
</feature>
<keyword evidence="3" id="KW-1133">Transmembrane helix</keyword>
<evidence type="ECO:0000259" key="6">
    <source>
        <dbReference type="Pfam" id="PF12632"/>
    </source>
</evidence>
<feature type="region of interest" description="Disordered" evidence="5">
    <location>
        <begin position="683"/>
        <end position="715"/>
    </location>
</feature>
<dbReference type="Pfam" id="PF12632">
    <property type="entry name" value="Vezatin"/>
    <property type="match status" value="1"/>
</dbReference>
<feature type="compositionally biased region" description="Basic and acidic residues" evidence="5">
    <location>
        <begin position="575"/>
        <end position="587"/>
    </location>
</feature>
<feature type="compositionally biased region" description="Low complexity" evidence="5">
    <location>
        <begin position="403"/>
        <end position="414"/>
    </location>
</feature>
<dbReference type="OrthoDB" id="21151at2759"/>
<dbReference type="VEuPathDB" id="FungiDB:MELLADRAFT_76576"/>
<dbReference type="HOGENOM" id="CLU_289367_0_0_1"/>
<evidence type="ECO:0000313" key="8">
    <source>
        <dbReference type="Proteomes" id="UP000001072"/>
    </source>
</evidence>
<feature type="region of interest" description="Disordered" evidence="5">
    <location>
        <begin position="800"/>
        <end position="852"/>
    </location>
</feature>
<dbReference type="EMBL" id="GL883091">
    <property type="protein sequence ID" value="EGG12205.1"/>
    <property type="molecule type" value="Genomic_DNA"/>
</dbReference>
<keyword evidence="8" id="KW-1185">Reference proteome</keyword>
<sequence length="958" mass="105290">MAEPLVYPDSPLADYLKQSVPSELPTLINSNQDLNKNDEPLNFDFLFDFFNRLHELCSQFDLKTSIQLILSNFQSSNSSTDPSRVDQTESFDHVQARLSERLKYLICSSFLLNPQLSPAFYDSVSTPPMGSDPDPISTPSSTPPIPTGKTHTNPYIPIAIFSLLILNFLPKWLTLLIIIVLGSTFFLLYPLLPSHQSTSELNSDPLHFQSKLVPTAAQLVTNSQAMDVRISRAMGAVREVECVALGLAISDPMPPVSRLESASFALGTADNELSTESPSLGGLASSPTNIIQPKLHAIGLRKVVKSVLDQARHLYEHAAVEIETVLTSFSSNPDVRPPLDALMEMYGCSREGSATTSNQPFESARTRTLSQRSNRRESLLFNSSSPRESSDSQHSLNRYSWQPSLLSSGRSPPRIATDSDSLASPNPVGSFEDFKASMLRRSHPRARLAASIGSPSEGLYANALGLGTIPTSPHNWSSDPFSPSHHACSGIPEIEPVNRLRESVHHESFTSSSPTPSPRVDRIDKRISLGWGSSPAGLRPSPSLRGRTRPTSMMAQSSIRRASSYGPIIPTQSPAREEHTPRIPDDFVTHNRVPEIREPLSLIELQASFDRMHISRKRILCGLLALDFSCPIAGAAVWSQTVEIIQSLVEAIERLGNEVSDGMSLEFGPGSFETKAVPKAVREVTASTNATQEERRDSRRRSFMDFAPPAPPGEADQRRVVEVLEQLKAVDCVLRTLSAKVSVCVEELGSQTHVEEGRATAMGVHESMRADLERLGREWDESRCKMRRIVEGEKILGQHRLSSGNRARPESFDSISESVSGTGGGESGSGRTSSVFSSEALTPVEEDGPEIVEDEDTRTKNFRRYGLEEVFEAVVTNRTRSGSMTTGQIKLTREERIRLARQKRESMPVSSKIEANTGGVVTELKDVLSVLKARRLKQLAQDQQVEAGTVGQRTSLMF</sequence>
<protein>
    <recommendedName>
        <fullName evidence="6">Myosin-binding domain-containing protein</fullName>
    </recommendedName>
</protein>
<evidence type="ECO:0000256" key="5">
    <source>
        <dbReference type="SAM" id="MobiDB-lite"/>
    </source>
</evidence>
<evidence type="ECO:0000256" key="1">
    <source>
        <dbReference type="ARBA" id="ARBA00004308"/>
    </source>
</evidence>
<proteinExistence type="predicted"/>
<dbReference type="AlphaFoldDB" id="F4R5S4"/>